<name>A0ABP6UC96_9ACTN</name>
<reference evidence="2" key="1">
    <citation type="journal article" date="2019" name="Int. J. Syst. Evol. Microbiol.">
        <title>The Global Catalogue of Microorganisms (GCM) 10K type strain sequencing project: providing services to taxonomists for standard genome sequencing and annotation.</title>
        <authorList>
            <consortium name="The Broad Institute Genomics Platform"/>
            <consortium name="The Broad Institute Genome Sequencing Center for Infectious Disease"/>
            <person name="Wu L."/>
            <person name="Ma J."/>
        </authorList>
    </citation>
    <scope>NUCLEOTIDE SEQUENCE [LARGE SCALE GENOMIC DNA]</scope>
    <source>
        <strain evidence="2">JCM 4816</strain>
    </source>
</reference>
<sequence>MIRVMLCGAADTRRVQDEFVRTVADFGGVPWHFLNGTMNYINSASSDWEENSRATVQEADVCVFVIVEEIGHITWGTEVTAALLAGKPFLVLCQQSTYERYLVLNDEFRPPASLDLLEEGTRNLVSTLREIEQDRRLTAVPFSHGKFGETLRRELSRLFDIALGQMEERNRRKSIRPLLSDPARLSAADLTAAQAIAVDEWEDKQARKAALRALAARRSLEEDALYSLLASGEQGVQRMTVELLGELHPVRPPDPALLEHVVALANDSDDVGIARRLIPVLLAMDLSKGVEALAQLNVEDSGYTRRLALALERHEDAVAREGLQAAVAALLKRCLSQASEPDWKSRCRAYLDRLGFGPAAPATGA</sequence>
<keyword evidence="2" id="KW-1185">Reference proteome</keyword>
<dbReference type="EMBL" id="BAAAXF010000082">
    <property type="protein sequence ID" value="GAA3505386.1"/>
    <property type="molecule type" value="Genomic_DNA"/>
</dbReference>
<evidence type="ECO:0000313" key="2">
    <source>
        <dbReference type="Proteomes" id="UP001501455"/>
    </source>
</evidence>
<comment type="caution">
    <text evidence="1">The sequence shown here is derived from an EMBL/GenBank/DDBJ whole genome shotgun (WGS) entry which is preliminary data.</text>
</comment>
<evidence type="ECO:0000313" key="1">
    <source>
        <dbReference type="EMBL" id="GAA3505386.1"/>
    </source>
</evidence>
<organism evidence="1 2">
    <name type="scientific">Streptomyces prasinosporus</name>
    <dbReference type="NCBI Taxonomy" id="68256"/>
    <lineage>
        <taxon>Bacteria</taxon>
        <taxon>Bacillati</taxon>
        <taxon>Actinomycetota</taxon>
        <taxon>Actinomycetes</taxon>
        <taxon>Kitasatosporales</taxon>
        <taxon>Streptomycetaceae</taxon>
        <taxon>Streptomyces</taxon>
        <taxon>Streptomyces albogriseolus group</taxon>
    </lineage>
</organism>
<gene>
    <name evidence="1" type="ORF">GCM10019016_124990</name>
</gene>
<proteinExistence type="predicted"/>
<dbReference type="Proteomes" id="UP001501455">
    <property type="component" value="Unassembled WGS sequence"/>
</dbReference>
<evidence type="ECO:0008006" key="3">
    <source>
        <dbReference type="Google" id="ProtNLM"/>
    </source>
</evidence>
<accession>A0ABP6UC96</accession>
<protein>
    <recommendedName>
        <fullName evidence="3">DUF4062 domain-containing protein</fullName>
    </recommendedName>
</protein>